<organism evidence="1">
    <name type="scientific">Anguilla anguilla</name>
    <name type="common">European freshwater eel</name>
    <name type="synonym">Muraena anguilla</name>
    <dbReference type="NCBI Taxonomy" id="7936"/>
    <lineage>
        <taxon>Eukaryota</taxon>
        <taxon>Metazoa</taxon>
        <taxon>Chordata</taxon>
        <taxon>Craniata</taxon>
        <taxon>Vertebrata</taxon>
        <taxon>Euteleostomi</taxon>
        <taxon>Actinopterygii</taxon>
        <taxon>Neopterygii</taxon>
        <taxon>Teleostei</taxon>
        <taxon>Anguilliformes</taxon>
        <taxon>Anguillidae</taxon>
        <taxon>Anguilla</taxon>
    </lineage>
</organism>
<reference evidence="1" key="2">
    <citation type="journal article" date="2015" name="Fish Shellfish Immunol.">
        <title>Early steps in the European eel (Anguilla anguilla)-Vibrio vulnificus interaction in the gills: Role of the RtxA13 toxin.</title>
        <authorList>
            <person name="Callol A."/>
            <person name="Pajuelo D."/>
            <person name="Ebbesson L."/>
            <person name="Teles M."/>
            <person name="MacKenzie S."/>
            <person name="Amaro C."/>
        </authorList>
    </citation>
    <scope>NUCLEOTIDE SEQUENCE</scope>
</reference>
<name>A0A0E9UZ61_ANGAN</name>
<protein>
    <submittedName>
        <fullName evidence="1">Uncharacterized protein</fullName>
    </submittedName>
</protein>
<evidence type="ECO:0000313" key="1">
    <source>
        <dbReference type="EMBL" id="JAH71092.1"/>
    </source>
</evidence>
<reference evidence="1" key="1">
    <citation type="submission" date="2014-11" db="EMBL/GenBank/DDBJ databases">
        <authorList>
            <person name="Amaro Gonzalez C."/>
        </authorList>
    </citation>
    <scope>NUCLEOTIDE SEQUENCE</scope>
</reference>
<dbReference type="AlphaFoldDB" id="A0A0E9UZ61"/>
<proteinExistence type="predicted"/>
<sequence>MIDFIFPRTQYMPELLENVLFVHRNQNNKSVSSIAFLANQIICQF</sequence>
<accession>A0A0E9UZ61</accession>
<dbReference type="EMBL" id="GBXM01037485">
    <property type="protein sequence ID" value="JAH71092.1"/>
    <property type="molecule type" value="Transcribed_RNA"/>
</dbReference>